<dbReference type="AlphaFoldDB" id="A0A120K1C0"/>
<protein>
    <recommendedName>
        <fullName evidence="1">Vacuolar ATPase assembly protein VMA22</fullName>
    </recommendedName>
</protein>
<dbReference type="RefSeq" id="XP_017986225.1">
    <property type="nucleotide sequence ID" value="XM_018130736.1"/>
</dbReference>
<keyword evidence="4" id="KW-1185">Reference proteome</keyword>
<dbReference type="STRING" id="45286.A0A120K1C0"/>
<evidence type="ECO:0000256" key="2">
    <source>
        <dbReference type="SAM" id="MobiDB-lite"/>
    </source>
</evidence>
<dbReference type="GeneID" id="28721491"/>
<organism evidence="3 4">
    <name type="scientific">Eremothecium sinecaudum</name>
    <dbReference type="NCBI Taxonomy" id="45286"/>
    <lineage>
        <taxon>Eukaryota</taxon>
        <taxon>Fungi</taxon>
        <taxon>Dikarya</taxon>
        <taxon>Ascomycota</taxon>
        <taxon>Saccharomycotina</taxon>
        <taxon>Saccharomycetes</taxon>
        <taxon>Saccharomycetales</taxon>
        <taxon>Saccharomycetaceae</taxon>
        <taxon>Eremothecium</taxon>
    </lineage>
</organism>
<dbReference type="Proteomes" id="UP000243052">
    <property type="component" value="Chromosome ii"/>
</dbReference>
<feature type="region of interest" description="Disordered" evidence="2">
    <location>
        <begin position="81"/>
        <end position="113"/>
    </location>
</feature>
<dbReference type="GO" id="GO:1990871">
    <property type="term" value="C:Vma12-Vma22 assembly complex"/>
    <property type="evidence" value="ECO:0007669"/>
    <property type="project" value="TreeGrafter"/>
</dbReference>
<evidence type="ECO:0000313" key="3">
    <source>
        <dbReference type="EMBL" id="AMD19229.1"/>
    </source>
</evidence>
<dbReference type="GO" id="GO:0070072">
    <property type="term" value="P:vacuolar proton-transporting V-type ATPase complex assembly"/>
    <property type="evidence" value="ECO:0007669"/>
    <property type="project" value="InterPro"/>
</dbReference>
<evidence type="ECO:0000313" key="4">
    <source>
        <dbReference type="Proteomes" id="UP000243052"/>
    </source>
</evidence>
<proteinExistence type="predicted"/>
<accession>A0A120K1C0</accession>
<dbReference type="GO" id="GO:0051082">
    <property type="term" value="F:unfolded protein binding"/>
    <property type="evidence" value="ECO:0007669"/>
    <property type="project" value="TreeGrafter"/>
</dbReference>
<dbReference type="PANTHER" id="PTHR31996:SF2">
    <property type="entry name" value="COILED-COIL DOMAIN-CONTAINING PROTEIN 115"/>
    <property type="match status" value="1"/>
</dbReference>
<evidence type="ECO:0000256" key="1">
    <source>
        <dbReference type="ARBA" id="ARBA00093634"/>
    </source>
</evidence>
<sequence length="170" mass="19300">MEENKYYLTLIELLANYDMLLDKLQKHMAEGHFNLSRANYHNKDSISGTYGKDYWDNTFVGTQFATIDEDGSVASRYVQQEVDTDDAGSGNEVTGDNDNELRNRNTKKSITKEKKRQLDPLSMFGGILSIPNSLCQSQAEFVKCIPIIVSLVNCRKQLYNIIDEIEGMQA</sequence>
<dbReference type="PANTHER" id="PTHR31996">
    <property type="entry name" value="COILED-COIL DOMAIN-CONTAINING PROTEIN 115"/>
    <property type="match status" value="1"/>
</dbReference>
<dbReference type="EMBL" id="CP014242">
    <property type="protein sequence ID" value="AMD19229.1"/>
    <property type="molecule type" value="Genomic_DNA"/>
</dbReference>
<gene>
    <name evidence="3" type="ORF">AW171_hschr21046</name>
</gene>
<dbReference type="OrthoDB" id="4044452at2759"/>
<dbReference type="Pfam" id="PF21730">
    <property type="entry name" value="Vma22_CCDC115"/>
    <property type="match status" value="1"/>
</dbReference>
<dbReference type="InterPro" id="IPR040357">
    <property type="entry name" value="Vma22/CCDC115"/>
</dbReference>
<reference evidence="3 4" key="1">
    <citation type="submission" date="2016-01" db="EMBL/GenBank/DDBJ databases">
        <title>Genome sequence of the yeast Holleya sinecauda.</title>
        <authorList>
            <person name="Dietrich F.S."/>
        </authorList>
    </citation>
    <scope>NUCLEOTIDE SEQUENCE [LARGE SCALE GENOMIC DNA]</scope>
    <source>
        <strain evidence="3 4">ATCC 58844</strain>
    </source>
</reference>
<name>A0A120K1C0_9SACH</name>